<organism evidence="2 3">
    <name type="scientific">Bacillus thermozeamaize</name>
    <dbReference type="NCBI Taxonomy" id="230954"/>
    <lineage>
        <taxon>Bacteria</taxon>
        <taxon>Bacillati</taxon>
        <taxon>Bacillota</taxon>
        <taxon>Bacilli</taxon>
        <taxon>Bacillales</taxon>
        <taxon>Bacillaceae</taxon>
        <taxon>Bacillus</taxon>
    </lineage>
</organism>
<sequence>MQADILADKAVHQVDSFSLPTGWDIGPVNLFLIFGEKLTLVDTGHRSWEQFNLALRQKGLTLNDIQQIVITHHHTDHVGLLERILAAHPVPVYGHPNAAPYLSREPSFLAWHREFLDTFYRQLGIPDDLLKAFWRKWEERKEAQEAVPLSGVLKEGEPIPGLEDWIAIETKGHAQSHIALYRKPDQVLISGDHIFQHTPSNAFLEPPIIPQTPRQPHLIQYREHLKKVGQLPVQIVLPGHGPAIDDLSALVEDRLQIIERQVEKVKRLLSRNQPKTAFQLMTELYPSMYRDHLPLAVSEVVGRLDVLIERQEVAEEIRQGIRYYRLLG</sequence>
<accession>A0A1Y3PEJ8</accession>
<dbReference type="EMBL" id="LZRT01000121">
    <property type="protein sequence ID" value="OUM84607.1"/>
    <property type="molecule type" value="Genomic_DNA"/>
</dbReference>
<dbReference type="Gene3D" id="3.60.15.10">
    <property type="entry name" value="Ribonuclease Z/Hydroxyacylglutathione hydrolase-like"/>
    <property type="match status" value="1"/>
</dbReference>
<evidence type="ECO:0000259" key="1">
    <source>
        <dbReference type="SMART" id="SM00849"/>
    </source>
</evidence>
<dbReference type="InterPro" id="IPR001279">
    <property type="entry name" value="Metallo-B-lactamas"/>
</dbReference>
<comment type="caution">
    <text evidence="2">The sequence shown here is derived from an EMBL/GenBank/DDBJ whole genome shotgun (WGS) entry which is preliminary data.</text>
</comment>
<name>A0A1Y3PEJ8_9BACI</name>
<dbReference type="AlphaFoldDB" id="A0A1Y3PEJ8"/>
<dbReference type="PANTHER" id="PTHR42951:SF21">
    <property type="entry name" value="METALLO-HYDROLASE YQJP-RELATED"/>
    <property type="match status" value="1"/>
</dbReference>
<dbReference type="InterPro" id="IPR050855">
    <property type="entry name" value="NDM-1-like"/>
</dbReference>
<dbReference type="SMART" id="SM00849">
    <property type="entry name" value="Lactamase_B"/>
    <property type="match status" value="1"/>
</dbReference>
<protein>
    <recommendedName>
        <fullName evidence="1">Metallo-beta-lactamase domain-containing protein</fullName>
    </recommendedName>
</protein>
<proteinExistence type="predicted"/>
<dbReference type="SUPFAM" id="SSF56281">
    <property type="entry name" value="Metallo-hydrolase/oxidoreductase"/>
    <property type="match status" value="1"/>
</dbReference>
<dbReference type="PANTHER" id="PTHR42951">
    <property type="entry name" value="METALLO-BETA-LACTAMASE DOMAIN-CONTAINING"/>
    <property type="match status" value="1"/>
</dbReference>
<dbReference type="Proteomes" id="UP000196475">
    <property type="component" value="Unassembled WGS sequence"/>
</dbReference>
<feature type="domain" description="Metallo-beta-lactamase" evidence="1">
    <location>
        <begin position="27"/>
        <end position="240"/>
    </location>
</feature>
<reference evidence="3" key="1">
    <citation type="submission" date="2016-06" db="EMBL/GenBank/DDBJ databases">
        <authorList>
            <person name="Nascimento L."/>
            <person name="Pereira R.V."/>
            <person name="Martins L.F."/>
            <person name="Quaggio R.B."/>
            <person name="Silva A.M."/>
            <person name="Setubal J.C."/>
        </authorList>
    </citation>
    <scope>NUCLEOTIDE SEQUENCE [LARGE SCALE GENOMIC DNA]</scope>
</reference>
<gene>
    <name evidence="2" type="ORF">BAA01_05545</name>
</gene>
<evidence type="ECO:0000313" key="3">
    <source>
        <dbReference type="Proteomes" id="UP000196475"/>
    </source>
</evidence>
<dbReference type="Pfam" id="PF00753">
    <property type="entry name" value="Lactamase_B"/>
    <property type="match status" value="1"/>
</dbReference>
<dbReference type="InterPro" id="IPR036866">
    <property type="entry name" value="RibonucZ/Hydroxyglut_hydro"/>
</dbReference>
<evidence type="ECO:0000313" key="2">
    <source>
        <dbReference type="EMBL" id="OUM84607.1"/>
    </source>
</evidence>